<reference evidence="7 8" key="1">
    <citation type="submission" date="2023-10" db="EMBL/GenBank/DDBJ databases">
        <title>Noviherbaspirillum sp. CPCC 100848 genome assembly.</title>
        <authorList>
            <person name="Li X.Y."/>
            <person name="Fang X.M."/>
        </authorList>
    </citation>
    <scope>NUCLEOTIDE SEQUENCE [LARGE SCALE GENOMIC DNA]</scope>
    <source>
        <strain evidence="7 8">CPCC 100848</strain>
    </source>
</reference>
<name>A0ABU6J8V9_9BURK</name>
<keyword evidence="8" id="KW-1185">Reference proteome</keyword>
<evidence type="ECO:0000313" key="8">
    <source>
        <dbReference type="Proteomes" id="UP001352263"/>
    </source>
</evidence>
<evidence type="ECO:0000313" key="7">
    <source>
        <dbReference type="EMBL" id="MEC4720076.1"/>
    </source>
</evidence>
<protein>
    <recommendedName>
        <fullName evidence="9">Metal ABC transporter permease</fullName>
    </recommendedName>
</protein>
<comment type="similarity">
    <text evidence="2">Belongs to the ABC-3 integral membrane protein family.</text>
</comment>
<keyword evidence="3 6" id="KW-0812">Transmembrane</keyword>
<gene>
    <name evidence="7" type="ORF">RY831_13010</name>
</gene>
<dbReference type="RefSeq" id="WP_326506791.1">
    <property type="nucleotide sequence ID" value="NZ_JAWIIV010000009.1"/>
</dbReference>
<evidence type="ECO:0000256" key="4">
    <source>
        <dbReference type="ARBA" id="ARBA00022989"/>
    </source>
</evidence>
<dbReference type="InterPro" id="IPR001626">
    <property type="entry name" value="ABC_TroCD"/>
</dbReference>
<evidence type="ECO:0000256" key="1">
    <source>
        <dbReference type="ARBA" id="ARBA00004141"/>
    </source>
</evidence>
<proteinExistence type="inferred from homology"/>
<evidence type="ECO:0008006" key="9">
    <source>
        <dbReference type="Google" id="ProtNLM"/>
    </source>
</evidence>
<keyword evidence="5 6" id="KW-0472">Membrane</keyword>
<comment type="caution">
    <text evidence="7">The sequence shown here is derived from an EMBL/GenBank/DDBJ whole genome shotgun (WGS) entry which is preliminary data.</text>
</comment>
<evidence type="ECO:0000256" key="5">
    <source>
        <dbReference type="ARBA" id="ARBA00023136"/>
    </source>
</evidence>
<comment type="subcellular location">
    <subcellularLocation>
        <location evidence="1">Membrane</location>
        <topology evidence="1">Multi-pass membrane protein</topology>
    </subcellularLocation>
</comment>
<keyword evidence="4 6" id="KW-1133">Transmembrane helix</keyword>
<dbReference type="PANTHER" id="PTHR30477:SF19">
    <property type="entry name" value="METAL ABC TRANSPORTER PERMEASE"/>
    <property type="match status" value="1"/>
</dbReference>
<feature type="transmembrane region" description="Helical" evidence="6">
    <location>
        <begin position="126"/>
        <end position="147"/>
    </location>
</feature>
<feature type="transmembrane region" description="Helical" evidence="6">
    <location>
        <begin position="59"/>
        <end position="82"/>
    </location>
</feature>
<evidence type="ECO:0000256" key="2">
    <source>
        <dbReference type="ARBA" id="ARBA00008034"/>
    </source>
</evidence>
<feature type="transmembrane region" description="Helical" evidence="6">
    <location>
        <begin position="6"/>
        <end position="24"/>
    </location>
</feature>
<dbReference type="SUPFAM" id="SSF81345">
    <property type="entry name" value="ABC transporter involved in vitamin B12 uptake, BtuC"/>
    <property type="match status" value="1"/>
</dbReference>
<feature type="transmembrane region" description="Helical" evidence="6">
    <location>
        <begin position="196"/>
        <end position="217"/>
    </location>
</feature>
<feature type="transmembrane region" description="Helical" evidence="6">
    <location>
        <begin position="224"/>
        <end position="244"/>
    </location>
</feature>
<dbReference type="Gene3D" id="1.10.3470.10">
    <property type="entry name" value="ABC transporter involved in vitamin B12 uptake, BtuC"/>
    <property type="match status" value="1"/>
</dbReference>
<accession>A0ABU6J8V9</accession>
<dbReference type="EMBL" id="JAWIIV010000009">
    <property type="protein sequence ID" value="MEC4720076.1"/>
    <property type="molecule type" value="Genomic_DNA"/>
</dbReference>
<dbReference type="Proteomes" id="UP001352263">
    <property type="component" value="Unassembled WGS sequence"/>
</dbReference>
<dbReference type="InterPro" id="IPR037294">
    <property type="entry name" value="ABC_BtuC-like"/>
</dbReference>
<evidence type="ECO:0000256" key="6">
    <source>
        <dbReference type="SAM" id="Phobius"/>
    </source>
</evidence>
<feature type="transmembrane region" description="Helical" evidence="6">
    <location>
        <begin position="89"/>
        <end position="106"/>
    </location>
</feature>
<feature type="transmembrane region" description="Helical" evidence="6">
    <location>
        <begin position="159"/>
        <end position="190"/>
    </location>
</feature>
<evidence type="ECO:0000256" key="3">
    <source>
        <dbReference type="ARBA" id="ARBA00022692"/>
    </source>
</evidence>
<feature type="transmembrane region" description="Helical" evidence="6">
    <location>
        <begin position="31"/>
        <end position="53"/>
    </location>
</feature>
<sequence>MEYWFLAPAAALMFGILALAPLGSQVLARGVVFIDLAVAQAAAAAALGATAWLDHPDFLAVQLAAATGALSCAALVAVLARIWPQQREALIGLIYVAGACLAMLAARSDPHGREHLSELLAADVLWAGWAQVATLASCALVVVLLQLRWPALLGRDRIFFPCFALVASMAVPTLGLLLVFACLIGPGLWLRAGFSMAQSLVSAMGAAGLGLLASWWLDAPSGACVALALAVWGVFSALLGKSLLKQKTTASQHGTERLG</sequence>
<organism evidence="7 8">
    <name type="scientific">Noviherbaspirillum album</name>
    <dbReference type="NCBI Taxonomy" id="3080276"/>
    <lineage>
        <taxon>Bacteria</taxon>
        <taxon>Pseudomonadati</taxon>
        <taxon>Pseudomonadota</taxon>
        <taxon>Betaproteobacteria</taxon>
        <taxon>Burkholderiales</taxon>
        <taxon>Oxalobacteraceae</taxon>
        <taxon>Noviherbaspirillum</taxon>
    </lineage>
</organism>
<dbReference type="PANTHER" id="PTHR30477">
    <property type="entry name" value="ABC-TRANSPORTER METAL-BINDING PROTEIN"/>
    <property type="match status" value="1"/>
</dbReference>